<evidence type="ECO:0000256" key="11">
    <source>
        <dbReference type="ARBA" id="ARBA00022989"/>
    </source>
</evidence>
<dbReference type="PANTHER" id="PTHR42829">
    <property type="entry name" value="NADH-UBIQUINONE OXIDOREDUCTASE CHAIN 5"/>
    <property type="match status" value="1"/>
</dbReference>
<dbReference type="PRINTS" id="PR01435">
    <property type="entry name" value="NPOXDRDTASE5"/>
</dbReference>
<feature type="transmembrane region" description="Helical" evidence="18">
    <location>
        <begin position="209"/>
        <end position="229"/>
    </location>
</feature>
<keyword evidence="5" id="KW-0813">Transport</keyword>
<feature type="transmembrane region" description="Helical" evidence="18">
    <location>
        <begin position="9"/>
        <end position="34"/>
    </location>
</feature>
<feature type="transmembrane region" description="Helical" evidence="18">
    <location>
        <begin position="443"/>
        <end position="465"/>
    </location>
</feature>
<evidence type="ECO:0000256" key="17">
    <source>
        <dbReference type="ARBA" id="ARBA00049551"/>
    </source>
</evidence>
<feature type="domain" description="NADH dehydrogenase subunit 5 C-terminal" evidence="20">
    <location>
        <begin position="388"/>
        <end position="563"/>
    </location>
</feature>
<keyword evidence="8" id="KW-0999">Mitochondrion inner membrane</keyword>
<dbReference type="EMBL" id="MW619728">
    <property type="protein sequence ID" value="UPI55423.1"/>
    <property type="molecule type" value="Genomic_DNA"/>
</dbReference>
<protein>
    <recommendedName>
        <fullName evidence="4">NADH-ubiquinone oxidoreductase chain 5</fullName>
        <ecNumber evidence="3">7.1.1.2</ecNumber>
    </recommendedName>
    <alternativeName>
        <fullName evidence="16">NADH dehydrogenase subunit 5</fullName>
    </alternativeName>
</protein>
<feature type="transmembrane region" description="Helical" evidence="18">
    <location>
        <begin position="149"/>
        <end position="170"/>
    </location>
</feature>
<keyword evidence="13" id="KW-0830">Ubiquinone</keyword>
<evidence type="ECO:0000256" key="10">
    <source>
        <dbReference type="ARBA" id="ARBA00022982"/>
    </source>
</evidence>
<reference evidence="21" key="1">
    <citation type="journal article" date="2022" name="Cladistics">
        <title>Diversification of the phytophagous lineages of true bugs (Insecta: Hemiptera: Heteroptera) shortly after that of the flowering plants.</title>
        <authorList>
            <person name="Ye F."/>
            <person name="Kment P."/>
            <person name="Redei D."/>
            <person name="Luo J.Y."/>
            <person name="Wang Y.H."/>
            <person name="Kuechler S.M."/>
            <person name="Zhang W.W."/>
            <person name="Chen P.P."/>
            <person name="Wu H.Y."/>
            <person name="Wu Y.Z."/>
            <person name="Sun X.Y."/>
            <person name="Ding L."/>
            <person name="Wang Y.R."/>
            <person name="Xie Q."/>
        </authorList>
    </citation>
    <scope>NUCLEOTIDE SEQUENCE</scope>
</reference>
<keyword evidence="9" id="KW-1278">Translocase</keyword>
<dbReference type="GO" id="GO:0003954">
    <property type="term" value="F:NADH dehydrogenase activity"/>
    <property type="evidence" value="ECO:0007669"/>
    <property type="project" value="TreeGrafter"/>
</dbReference>
<keyword evidence="7 18" id="KW-0812">Transmembrane</keyword>
<evidence type="ECO:0000259" key="20">
    <source>
        <dbReference type="Pfam" id="PF06455"/>
    </source>
</evidence>
<feature type="transmembrane region" description="Helical" evidence="18">
    <location>
        <begin position="414"/>
        <end position="437"/>
    </location>
</feature>
<feature type="transmembrane region" description="Helical" evidence="18">
    <location>
        <begin position="87"/>
        <end position="104"/>
    </location>
</feature>
<dbReference type="InterPro" id="IPR001750">
    <property type="entry name" value="ND/Mrp_TM"/>
</dbReference>
<sequence length="563" mass="65059">MNLYFLSGLFLMIFGIITFVIGLIFINYNMVYLLDWELVTINSSSIVFTMLFDWMSLIFISGVLMISSMVVFYSNIYMLHDKYNERFLMLVLMFILSMLLMIISPNLISILLGWDGLGLVSYSLVVYFNNYNSYSAGMLTILSNRLGDVAILISIFWMLNFGSWNFIYYLKFWDMTMYYVMMMVVLASFTSSAQIPFSSWLPAAMAAPTPVSALVHSSTLVTAGVYLLIRFSHVFVNLDCSIFLLFSMMTMFMSGVGACFEYDLSKIIALSTLSQLGLMMSILFLGFPILAFFHLLVHAFFKALLFLCAGLIIHVMCDSQDIRHMGGVINYIPYTCACFCISNMALCGFPFMSGFYSKDMIVEYMTFYSYNFFVYLIFYVSIGLTVLYTIRMLNYVLCGKNMYCCQSYYEDLGMILPMLVLVSLSVLSGCTMGWLIFSFPIMLSMSLMMKMMPLLFLFIGAWLGYELFISNYMYNMSGYYVISYFLGSMWFMPSFSTYMLNMVAFKISNNYMLNLDYGWGESVISDYLFKNFVYLSSFISFYEKNSIKFYMITYVFILFIFII</sequence>
<evidence type="ECO:0000256" key="18">
    <source>
        <dbReference type="SAM" id="Phobius"/>
    </source>
</evidence>
<dbReference type="GO" id="GO:0008137">
    <property type="term" value="F:NADH dehydrogenase (ubiquinone) activity"/>
    <property type="evidence" value="ECO:0007669"/>
    <property type="project" value="UniProtKB-EC"/>
</dbReference>
<feature type="transmembrane region" description="Helical" evidence="18">
    <location>
        <begin position="267"/>
        <end position="293"/>
    </location>
</feature>
<dbReference type="GO" id="GO:0015990">
    <property type="term" value="P:electron transport coupled proton transport"/>
    <property type="evidence" value="ECO:0007669"/>
    <property type="project" value="TreeGrafter"/>
</dbReference>
<evidence type="ECO:0000313" key="21">
    <source>
        <dbReference type="EMBL" id="UPI55423.1"/>
    </source>
</evidence>
<evidence type="ECO:0000256" key="16">
    <source>
        <dbReference type="ARBA" id="ARBA00031027"/>
    </source>
</evidence>
<evidence type="ECO:0000256" key="8">
    <source>
        <dbReference type="ARBA" id="ARBA00022792"/>
    </source>
</evidence>
<evidence type="ECO:0000256" key="6">
    <source>
        <dbReference type="ARBA" id="ARBA00022660"/>
    </source>
</evidence>
<dbReference type="PANTHER" id="PTHR42829:SF2">
    <property type="entry name" value="NADH-UBIQUINONE OXIDOREDUCTASE CHAIN 5"/>
    <property type="match status" value="1"/>
</dbReference>
<feature type="domain" description="NADH:quinone oxidoreductase/Mrp antiporter transmembrane" evidence="19">
    <location>
        <begin position="104"/>
        <end position="381"/>
    </location>
</feature>
<feature type="transmembrane region" description="Helical" evidence="18">
    <location>
        <begin position="176"/>
        <end position="197"/>
    </location>
</feature>
<comment type="subcellular location">
    <subcellularLocation>
        <location evidence="2">Mitochondrion inner membrane</location>
        <topology evidence="2">Multi-pass membrane protein</topology>
    </subcellularLocation>
</comment>
<feature type="transmembrane region" description="Helical" evidence="18">
    <location>
        <begin position="54"/>
        <end position="75"/>
    </location>
</feature>
<dbReference type="Pfam" id="PF00361">
    <property type="entry name" value="Proton_antipo_M"/>
    <property type="match status" value="1"/>
</dbReference>
<evidence type="ECO:0000256" key="12">
    <source>
        <dbReference type="ARBA" id="ARBA00023027"/>
    </source>
</evidence>
<feature type="transmembrane region" description="Helical" evidence="18">
    <location>
        <begin position="110"/>
        <end position="128"/>
    </location>
</feature>
<dbReference type="GO" id="GO:0005743">
    <property type="term" value="C:mitochondrial inner membrane"/>
    <property type="evidence" value="ECO:0007669"/>
    <property type="project" value="UniProtKB-SubCell"/>
</dbReference>
<keyword evidence="10" id="KW-0249">Electron transport</keyword>
<evidence type="ECO:0000256" key="7">
    <source>
        <dbReference type="ARBA" id="ARBA00022692"/>
    </source>
</evidence>
<keyword evidence="14 21" id="KW-0496">Mitochondrion</keyword>
<keyword evidence="11 18" id="KW-1133">Transmembrane helix</keyword>
<dbReference type="EC" id="7.1.1.2" evidence="3"/>
<comment type="function">
    <text evidence="1">Core subunit of the mitochondrial membrane respiratory chain NADH dehydrogenase (Complex I) that is believed to belong to the minimal assembly required for catalysis. Complex I functions in the transfer of electrons from NADH to the respiratory chain. The immediate electron acceptor for the enzyme is believed to be ubiquinone.</text>
</comment>
<feature type="transmembrane region" description="Helical" evidence="18">
    <location>
        <begin position="241"/>
        <end position="260"/>
    </location>
</feature>
<evidence type="ECO:0000256" key="15">
    <source>
        <dbReference type="ARBA" id="ARBA00023136"/>
    </source>
</evidence>
<feature type="transmembrane region" description="Helical" evidence="18">
    <location>
        <begin position="299"/>
        <end position="317"/>
    </location>
</feature>
<name>A0A8T9W074_9HEMI</name>
<organism evidence="21">
    <name type="scientific">Scotomedes sp</name>
    <dbReference type="NCBI Taxonomy" id="2931908"/>
    <lineage>
        <taxon>Eukaryota</taxon>
        <taxon>Metazoa</taxon>
        <taxon>Ecdysozoa</taxon>
        <taxon>Arthropoda</taxon>
        <taxon>Hexapoda</taxon>
        <taxon>Insecta</taxon>
        <taxon>Pterygota</taxon>
        <taxon>Neoptera</taxon>
        <taxon>Paraneoptera</taxon>
        <taxon>Hemiptera</taxon>
        <taxon>Heteroptera</taxon>
        <taxon>Panheteroptera</taxon>
        <taxon>Cimicomorpha</taxon>
        <taxon>Velocipedidae</taxon>
        <taxon>Scotomedes</taxon>
    </lineage>
</organism>
<evidence type="ECO:0000259" key="19">
    <source>
        <dbReference type="Pfam" id="PF00361"/>
    </source>
</evidence>
<accession>A0A8T9W074</accession>
<dbReference type="AlphaFoldDB" id="A0A8T9W074"/>
<keyword evidence="15 18" id="KW-0472">Membrane</keyword>
<keyword evidence="12" id="KW-0520">NAD</keyword>
<keyword evidence="6" id="KW-0679">Respiratory chain</keyword>
<dbReference type="InterPro" id="IPR010934">
    <property type="entry name" value="NADH_DH_su5_C"/>
</dbReference>
<evidence type="ECO:0000256" key="9">
    <source>
        <dbReference type="ARBA" id="ARBA00022967"/>
    </source>
</evidence>
<evidence type="ECO:0000256" key="4">
    <source>
        <dbReference type="ARBA" id="ARBA00021096"/>
    </source>
</evidence>
<comment type="catalytic activity">
    <reaction evidence="17">
        <text>a ubiquinone + NADH + 5 H(+)(in) = a ubiquinol + NAD(+) + 4 H(+)(out)</text>
        <dbReference type="Rhea" id="RHEA:29091"/>
        <dbReference type="Rhea" id="RHEA-COMP:9565"/>
        <dbReference type="Rhea" id="RHEA-COMP:9566"/>
        <dbReference type="ChEBI" id="CHEBI:15378"/>
        <dbReference type="ChEBI" id="CHEBI:16389"/>
        <dbReference type="ChEBI" id="CHEBI:17976"/>
        <dbReference type="ChEBI" id="CHEBI:57540"/>
        <dbReference type="ChEBI" id="CHEBI:57945"/>
        <dbReference type="EC" id="7.1.1.2"/>
    </reaction>
</comment>
<feature type="transmembrane region" description="Helical" evidence="18">
    <location>
        <begin position="329"/>
        <end position="352"/>
    </location>
</feature>
<proteinExistence type="predicted"/>
<evidence type="ECO:0000256" key="1">
    <source>
        <dbReference type="ARBA" id="ARBA00003257"/>
    </source>
</evidence>
<evidence type="ECO:0000256" key="5">
    <source>
        <dbReference type="ARBA" id="ARBA00022448"/>
    </source>
</evidence>
<evidence type="ECO:0000256" key="2">
    <source>
        <dbReference type="ARBA" id="ARBA00004448"/>
    </source>
</evidence>
<geneLocation type="mitochondrion" evidence="21"/>
<evidence type="ECO:0000256" key="3">
    <source>
        <dbReference type="ARBA" id="ARBA00012944"/>
    </source>
</evidence>
<gene>
    <name evidence="21" type="primary">ND5</name>
</gene>
<feature type="transmembrane region" description="Helical" evidence="18">
    <location>
        <begin position="372"/>
        <end position="393"/>
    </location>
</feature>
<evidence type="ECO:0000256" key="13">
    <source>
        <dbReference type="ARBA" id="ARBA00023075"/>
    </source>
</evidence>
<dbReference type="InterPro" id="IPR003945">
    <property type="entry name" value="NU5C-like"/>
</dbReference>
<dbReference type="Pfam" id="PF06455">
    <property type="entry name" value="NADH5_C"/>
    <property type="match status" value="1"/>
</dbReference>
<evidence type="ECO:0000256" key="14">
    <source>
        <dbReference type="ARBA" id="ARBA00023128"/>
    </source>
</evidence>
<feature type="transmembrane region" description="Helical" evidence="18">
    <location>
        <begin position="545"/>
        <end position="562"/>
    </location>
</feature>
<feature type="transmembrane region" description="Helical" evidence="18">
    <location>
        <begin position="472"/>
        <end position="492"/>
    </location>
</feature>
<dbReference type="GO" id="GO:0042773">
    <property type="term" value="P:ATP synthesis coupled electron transport"/>
    <property type="evidence" value="ECO:0007669"/>
    <property type="project" value="InterPro"/>
</dbReference>
<dbReference type="PRINTS" id="PR01434">
    <property type="entry name" value="NADHDHGNASE5"/>
</dbReference>